<name>A0AAD7RQH9_9TELE</name>
<feature type="region of interest" description="Disordered" evidence="1">
    <location>
        <begin position="99"/>
        <end position="132"/>
    </location>
</feature>
<accession>A0AAD7RQH9</accession>
<evidence type="ECO:0000313" key="2">
    <source>
        <dbReference type="EMBL" id="KAJ8388474.1"/>
    </source>
</evidence>
<keyword evidence="3" id="KW-1185">Reference proteome</keyword>
<evidence type="ECO:0000256" key="1">
    <source>
        <dbReference type="SAM" id="MobiDB-lite"/>
    </source>
</evidence>
<protein>
    <submittedName>
        <fullName evidence="2">Uncharacterized protein</fullName>
    </submittedName>
</protein>
<sequence>MGTRSLIYDHREALSTSLLFSWAIRKNECEPVNQGLMRSRALRMLGSQYWLCPLPLYAVALGTGQSSVQFSFALRLGDQHSTDASRSKSLGLQRQCGSLARLPQPRPPCSELPGSRVPSHPIKEWAATAATT</sequence>
<dbReference type="AlphaFoldDB" id="A0AAD7RQH9"/>
<evidence type="ECO:0000313" key="3">
    <source>
        <dbReference type="Proteomes" id="UP001221898"/>
    </source>
</evidence>
<gene>
    <name evidence="2" type="ORF">AAFF_G00133500</name>
</gene>
<dbReference type="Proteomes" id="UP001221898">
    <property type="component" value="Unassembled WGS sequence"/>
</dbReference>
<organism evidence="2 3">
    <name type="scientific">Aldrovandia affinis</name>
    <dbReference type="NCBI Taxonomy" id="143900"/>
    <lineage>
        <taxon>Eukaryota</taxon>
        <taxon>Metazoa</taxon>
        <taxon>Chordata</taxon>
        <taxon>Craniata</taxon>
        <taxon>Vertebrata</taxon>
        <taxon>Euteleostomi</taxon>
        <taxon>Actinopterygii</taxon>
        <taxon>Neopterygii</taxon>
        <taxon>Teleostei</taxon>
        <taxon>Notacanthiformes</taxon>
        <taxon>Halosauridae</taxon>
        <taxon>Aldrovandia</taxon>
    </lineage>
</organism>
<reference evidence="2" key="1">
    <citation type="journal article" date="2023" name="Science">
        <title>Genome structures resolve the early diversification of teleost fishes.</title>
        <authorList>
            <person name="Parey E."/>
            <person name="Louis A."/>
            <person name="Montfort J."/>
            <person name="Bouchez O."/>
            <person name="Roques C."/>
            <person name="Iampietro C."/>
            <person name="Lluch J."/>
            <person name="Castinel A."/>
            <person name="Donnadieu C."/>
            <person name="Desvignes T."/>
            <person name="Floi Bucao C."/>
            <person name="Jouanno E."/>
            <person name="Wen M."/>
            <person name="Mejri S."/>
            <person name="Dirks R."/>
            <person name="Jansen H."/>
            <person name="Henkel C."/>
            <person name="Chen W.J."/>
            <person name="Zahm M."/>
            <person name="Cabau C."/>
            <person name="Klopp C."/>
            <person name="Thompson A.W."/>
            <person name="Robinson-Rechavi M."/>
            <person name="Braasch I."/>
            <person name="Lecointre G."/>
            <person name="Bobe J."/>
            <person name="Postlethwait J.H."/>
            <person name="Berthelot C."/>
            <person name="Roest Crollius H."/>
            <person name="Guiguen Y."/>
        </authorList>
    </citation>
    <scope>NUCLEOTIDE SEQUENCE</scope>
    <source>
        <strain evidence="2">NC1722</strain>
    </source>
</reference>
<comment type="caution">
    <text evidence="2">The sequence shown here is derived from an EMBL/GenBank/DDBJ whole genome shotgun (WGS) entry which is preliminary data.</text>
</comment>
<dbReference type="EMBL" id="JAINUG010000194">
    <property type="protein sequence ID" value="KAJ8388474.1"/>
    <property type="molecule type" value="Genomic_DNA"/>
</dbReference>
<proteinExistence type="predicted"/>